<keyword evidence="17" id="KW-0812">Transmembrane</keyword>
<dbReference type="InterPro" id="IPR027417">
    <property type="entry name" value="P-loop_NTPase"/>
</dbReference>
<feature type="transmembrane region" description="Helical" evidence="17">
    <location>
        <begin position="660"/>
        <end position="677"/>
    </location>
</feature>
<dbReference type="EMBL" id="JBHFQA010000015">
    <property type="protein sequence ID" value="KAL2086176.1"/>
    <property type="molecule type" value="Genomic_DNA"/>
</dbReference>
<keyword evidence="17" id="KW-1133">Transmembrane helix</keyword>
<keyword evidence="6" id="KW-0963">Cytoplasm</keyword>
<dbReference type="PANTHER" id="PTHR10903:SF188">
    <property type="entry name" value="GTPASE IMAP FAMILY MEMBER 2-LIKE-RELATED"/>
    <property type="match status" value="1"/>
</dbReference>
<dbReference type="FunFam" id="3.40.50.300:FF:000536">
    <property type="entry name" value="GTPase IMAP family member 8"/>
    <property type="match status" value="1"/>
</dbReference>
<dbReference type="SUPFAM" id="SSF52540">
    <property type="entry name" value="P-loop containing nucleoside triphosphate hydrolases"/>
    <property type="match status" value="1"/>
</dbReference>
<keyword evidence="9" id="KW-0256">Endoplasmic reticulum</keyword>
<sequence length="715" mass="80034">MSKGKRRRKKRARTELQTHGQPDVRDKINQLPTSRGTDYADSGVFSEDSAFRLSDFTDTQLQSQTGIDNEYAASALGSDNSAPRWINFTNAQPQSQDGIIKYSLTKCDLCLGDVRKAVKHCKTCKASYCESHLTDHYKALSSHELVYQKPVWLEGLGNEEGKETMSENKSSDNEDAEPAGPGLYGTLSRFLFRGRPHHHRRTLHIPPCDVCLANANEASKHCKTCKASFCESHLADHYKTPALSSHELVNKKPTPTVSQAKQSLGNNEAEEAMSKEKPTTKLQTHEQPDSKQKLNQPQTSYLTELEEAQALSLHELDDEKPAWLRFLGKVWPFIVIAVVILLLLLMAVRPASCPEDTVELPDLRVMLLGKPGAGKSATGNTILGREAFKANVSVGLVTKHCESQSGVIDGRNITVINTPGITSTKAECVANKGNEEFGPHVFLLVTQLERLTEEDYNEVNWMQTNFGEEALRFTILLFTGGDQLEQQSLEESLTESSGLQSVVNSVGGGYYVFDNKDPKSHHQVKGLLKKIELLLRNNYGYAHSYGLHEQVKGILRAEMENITMQMTGNIQQAGKSETVEIKQMLQTVEKMTEMRIKEQINWKIMNNIASATFNELRELKKAAAEQIWSYISLIIGVMTAGTVVYIAMEWDDGNLRKESFVLWLLFVIVLTVIGFKLNYLTFLIGLIGSPGALLVAFMYGMVVEQLVEYWEEWFE</sequence>
<evidence type="ECO:0000256" key="16">
    <source>
        <dbReference type="SAM" id="MobiDB-lite"/>
    </source>
</evidence>
<evidence type="ECO:0000256" key="17">
    <source>
        <dbReference type="SAM" id="Phobius"/>
    </source>
</evidence>
<keyword evidence="7" id="KW-0677">Repeat</keyword>
<evidence type="ECO:0000256" key="9">
    <source>
        <dbReference type="ARBA" id="ARBA00022824"/>
    </source>
</evidence>
<evidence type="ECO:0000313" key="20">
    <source>
        <dbReference type="Proteomes" id="UP001591681"/>
    </source>
</evidence>
<feature type="compositionally biased region" description="Basic and acidic residues" evidence="16">
    <location>
        <begin position="161"/>
        <end position="172"/>
    </location>
</feature>
<keyword evidence="10" id="KW-0333">Golgi apparatus</keyword>
<evidence type="ECO:0000256" key="2">
    <source>
        <dbReference type="ARBA" id="ARBA00004240"/>
    </source>
</evidence>
<dbReference type="AlphaFoldDB" id="A0ABD1JHG0"/>
<dbReference type="CDD" id="cd19802">
    <property type="entry name" value="Bbox1_TRIM8-like"/>
    <property type="match status" value="1"/>
</dbReference>
<evidence type="ECO:0000256" key="15">
    <source>
        <dbReference type="ARBA" id="ARBA00077278"/>
    </source>
</evidence>
<evidence type="ECO:0000256" key="11">
    <source>
        <dbReference type="ARBA" id="ARBA00023128"/>
    </source>
</evidence>
<evidence type="ECO:0000256" key="7">
    <source>
        <dbReference type="ARBA" id="ARBA00022737"/>
    </source>
</evidence>
<comment type="subcellular location">
    <subcellularLocation>
        <location evidence="3">Cytoplasm</location>
        <location evidence="3">Cytosol</location>
    </subcellularLocation>
    <subcellularLocation>
        <location evidence="2">Endoplasmic reticulum</location>
    </subcellularLocation>
    <subcellularLocation>
        <location evidence="4">Golgi apparatus</location>
    </subcellularLocation>
    <subcellularLocation>
        <location evidence="1">Mitochondrion</location>
    </subcellularLocation>
</comment>
<evidence type="ECO:0000256" key="8">
    <source>
        <dbReference type="ARBA" id="ARBA00022741"/>
    </source>
</evidence>
<evidence type="ECO:0000256" key="14">
    <source>
        <dbReference type="ARBA" id="ARBA00073539"/>
    </source>
</evidence>
<protein>
    <recommendedName>
        <fullName evidence="14">GTPase IMAP family member 8</fullName>
    </recommendedName>
    <alternativeName>
        <fullName evidence="15">Immune-associated nucleotide-binding protein 9</fullName>
    </alternativeName>
</protein>
<dbReference type="GO" id="GO:0005794">
    <property type="term" value="C:Golgi apparatus"/>
    <property type="evidence" value="ECO:0007669"/>
    <property type="project" value="UniProtKB-SubCell"/>
</dbReference>
<feature type="compositionally biased region" description="Polar residues" evidence="16">
    <location>
        <begin position="253"/>
        <end position="266"/>
    </location>
</feature>
<dbReference type="Gene3D" id="4.10.830.40">
    <property type="match status" value="2"/>
</dbReference>
<evidence type="ECO:0000256" key="6">
    <source>
        <dbReference type="ARBA" id="ARBA00022490"/>
    </source>
</evidence>
<feature type="compositionally biased region" description="Basic and acidic residues" evidence="16">
    <location>
        <begin position="272"/>
        <end position="292"/>
    </location>
</feature>
<feature type="compositionally biased region" description="Basic residues" evidence="16">
    <location>
        <begin position="1"/>
        <end position="12"/>
    </location>
</feature>
<dbReference type="PANTHER" id="PTHR10903">
    <property type="entry name" value="GTPASE, IMAP FAMILY MEMBER-RELATED"/>
    <property type="match status" value="1"/>
</dbReference>
<keyword evidence="12" id="KW-0342">GTP-binding</keyword>
<feature type="region of interest" description="Disordered" evidence="16">
    <location>
        <begin position="161"/>
        <end position="181"/>
    </location>
</feature>
<evidence type="ECO:0000313" key="19">
    <source>
        <dbReference type="EMBL" id="KAL2086176.1"/>
    </source>
</evidence>
<keyword evidence="17" id="KW-0472">Membrane</keyword>
<dbReference type="InterPro" id="IPR045058">
    <property type="entry name" value="GIMA/IAN/Toc"/>
</dbReference>
<keyword evidence="8" id="KW-0547">Nucleotide-binding</keyword>
<dbReference type="GO" id="GO:0005525">
    <property type="term" value="F:GTP binding"/>
    <property type="evidence" value="ECO:0007669"/>
    <property type="project" value="UniProtKB-KW"/>
</dbReference>
<dbReference type="Proteomes" id="UP001591681">
    <property type="component" value="Unassembled WGS sequence"/>
</dbReference>
<evidence type="ECO:0000256" key="10">
    <source>
        <dbReference type="ARBA" id="ARBA00023034"/>
    </source>
</evidence>
<feature type="region of interest" description="Disordered" evidence="16">
    <location>
        <begin position="1"/>
        <end position="42"/>
    </location>
</feature>
<evidence type="ECO:0000259" key="18">
    <source>
        <dbReference type="PROSITE" id="PS51720"/>
    </source>
</evidence>
<reference evidence="19 20" key="1">
    <citation type="submission" date="2024-09" db="EMBL/GenBank/DDBJ databases">
        <title>A chromosome-level genome assembly of Gray's grenadier anchovy, Coilia grayii.</title>
        <authorList>
            <person name="Fu Z."/>
        </authorList>
    </citation>
    <scope>NUCLEOTIDE SEQUENCE [LARGE SCALE GENOMIC DNA]</scope>
    <source>
        <strain evidence="19">G4</strain>
        <tissue evidence="19">Muscle</tissue>
    </source>
</reference>
<accession>A0ABD1JHG0</accession>
<dbReference type="PROSITE" id="PS51720">
    <property type="entry name" value="G_AIG1"/>
    <property type="match status" value="1"/>
</dbReference>
<evidence type="ECO:0000256" key="12">
    <source>
        <dbReference type="ARBA" id="ARBA00023134"/>
    </source>
</evidence>
<evidence type="ECO:0000256" key="5">
    <source>
        <dbReference type="ARBA" id="ARBA00008535"/>
    </source>
</evidence>
<gene>
    <name evidence="19" type="ORF">ACEWY4_017235</name>
</gene>
<feature type="transmembrane region" description="Helical" evidence="17">
    <location>
        <begin position="683"/>
        <end position="702"/>
    </location>
</feature>
<dbReference type="Gene3D" id="3.40.50.300">
    <property type="entry name" value="P-loop containing nucleotide triphosphate hydrolases"/>
    <property type="match status" value="1"/>
</dbReference>
<comment type="caution">
    <text evidence="19">The sequence shown here is derived from an EMBL/GenBank/DDBJ whole genome shotgun (WGS) entry which is preliminary data.</text>
</comment>
<feature type="region of interest" description="Disordered" evidence="16">
    <location>
        <begin position="245"/>
        <end position="296"/>
    </location>
</feature>
<name>A0ABD1JHG0_9TELE</name>
<comment type="similarity">
    <text evidence="5">Belongs to the TRAFAC class TrmE-Era-EngA-EngB-Septin-like GTPase superfamily. AIG1/Toc34/Toc159-like paraseptin GTPase family. IAN subfamily.</text>
</comment>
<evidence type="ECO:0000256" key="1">
    <source>
        <dbReference type="ARBA" id="ARBA00004173"/>
    </source>
</evidence>
<dbReference type="GO" id="GO:0005829">
    <property type="term" value="C:cytosol"/>
    <property type="evidence" value="ECO:0007669"/>
    <property type="project" value="UniProtKB-SubCell"/>
</dbReference>
<evidence type="ECO:0000256" key="3">
    <source>
        <dbReference type="ARBA" id="ARBA00004514"/>
    </source>
</evidence>
<evidence type="ECO:0000256" key="13">
    <source>
        <dbReference type="ARBA" id="ARBA00056809"/>
    </source>
</evidence>
<keyword evidence="11" id="KW-0496">Mitochondrion</keyword>
<proteinExistence type="inferred from homology"/>
<dbReference type="GO" id="GO:0005739">
    <property type="term" value="C:mitochondrion"/>
    <property type="evidence" value="ECO:0007669"/>
    <property type="project" value="UniProtKB-SubCell"/>
</dbReference>
<organism evidence="19 20">
    <name type="scientific">Coilia grayii</name>
    <name type="common">Gray's grenadier anchovy</name>
    <dbReference type="NCBI Taxonomy" id="363190"/>
    <lineage>
        <taxon>Eukaryota</taxon>
        <taxon>Metazoa</taxon>
        <taxon>Chordata</taxon>
        <taxon>Craniata</taxon>
        <taxon>Vertebrata</taxon>
        <taxon>Euteleostomi</taxon>
        <taxon>Actinopterygii</taxon>
        <taxon>Neopterygii</taxon>
        <taxon>Teleostei</taxon>
        <taxon>Clupei</taxon>
        <taxon>Clupeiformes</taxon>
        <taxon>Clupeoidei</taxon>
        <taxon>Engraulidae</taxon>
        <taxon>Coilinae</taxon>
        <taxon>Coilia</taxon>
    </lineage>
</organism>
<dbReference type="InterPro" id="IPR006703">
    <property type="entry name" value="G_AIG1"/>
</dbReference>
<dbReference type="GO" id="GO:0005783">
    <property type="term" value="C:endoplasmic reticulum"/>
    <property type="evidence" value="ECO:0007669"/>
    <property type="project" value="UniProtKB-SubCell"/>
</dbReference>
<keyword evidence="20" id="KW-1185">Reference proteome</keyword>
<dbReference type="Pfam" id="PF04548">
    <property type="entry name" value="AIG1"/>
    <property type="match status" value="1"/>
</dbReference>
<feature type="transmembrane region" description="Helical" evidence="17">
    <location>
        <begin position="330"/>
        <end position="348"/>
    </location>
</feature>
<comment type="function">
    <text evidence="13">Exerts an anti-apoptotic effect in the immune system and is involved in responses to infections.</text>
</comment>
<evidence type="ECO:0000256" key="4">
    <source>
        <dbReference type="ARBA" id="ARBA00004555"/>
    </source>
</evidence>
<feature type="domain" description="AIG1-type G" evidence="18">
    <location>
        <begin position="360"/>
        <end position="552"/>
    </location>
</feature>
<feature type="transmembrane region" description="Helical" evidence="17">
    <location>
        <begin position="627"/>
        <end position="648"/>
    </location>
</feature>